<feature type="domain" description="AB hydrolase-1" evidence="1">
    <location>
        <begin position="1"/>
        <end position="238"/>
    </location>
</feature>
<protein>
    <recommendedName>
        <fullName evidence="1">AB hydrolase-1 domain-containing protein</fullName>
    </recommendedName>
</protein>
<dbReference type="PATRIC" id="fig|1476583.3.peg.390"/>
<evidence type="ECO:0000313" key="3">
    <source>
        <dbReference type="Proteomes" id="UP000020492"/>
    </source>
</evidence>
<dbReference type="AlphaFoldDB" id="A0A016QTV0"/>
<dbReference type="InterPro" id="IPR029058">
    <property type="entry name" value="AB_hydrolase_fold"/>
</dbReference>
<sequence>MVLLHGIGRSLEDWSETVGPLARHHRIYAPDLIGFGYSDKPDVPYTLAGLARFVAHFLDAVGETRPAALIGNSLGGAVAQQFAVQYPERTRALILVGSAGFGREVAPVLRALAVRGVGERLLRPIRLNARQTVRSLFHDPALVTGERVEQALALARQPGAARAFLRVLRDLGDWRGVKGAWRENLTARLAARRVPTLIVWGDRDAVLPAHHLGAARRQHPHASFHLFRDAGHVPQLERADAFNRLALDFLAPDLPQEVPT</sequence>
<dbReference type="eggNOG" id="COG2267">
    <property type="taxonomic scope" value="Bacteria"/>
</dbReference>
<dbReference type="EMBL" id="JHAC01000005">
    <property type="protein sequence ID" value="EYB69488.1"/>
    <property type="molecule type" value="Genomic_DNA"/>
</dbReference>
<evidence type="ECO:0000259" key="1">
    <source>
        <dbReference type="Pfam" id="PF00561"/>
    </source>
</evidence>
<dbReference type="PANTHER" id="PTHR46438">
    <property type="entry name" value="ALPHA/BETA-HYDROLASES SUPERFAMILY PROTEIN"/>
    <property type="match status" value="1"/>
</dbReference>
<proteinExistence type="predicted"/>
<evidence type="ECO:0000313" key="2">
    <source>
        <dbReference type="EMBL" id="EYB69488.1"/>
    </source>
</evidence>
<dbReference type="Pfam" id="PF00561">
    <property type="entry name" value="Abhydrolase_1"/>
    <property type="match status" value="1"/>
</dbReference>
<dbReference type="PRINTS" id="PR00111">
    <property type="entry name" value="ABHYDROLASE"/>
</dbReference>
<accession>A0A016QTV0</accession>
<dbReference type="STRING" id="1476583.DEIPH_ctg005orf0052"/>
<keyword evidence="3" id="KW-1185">Reference proteome</keyword>
<dbReference type="PANTHER" id="PTHR46438:SF11">
    <property type="entry name" value="LIPASE-RELATED"/>
    <property type="match status" value="1"/>
</dbReference>
<organism evidence="2 3">
    <name type="scientific">Deinococcus phoenicis</name>
    <dbReference type="NCBI Taxonomy" id="1476583"/>
    <lineage>
        <taxon>Bacteria</taxon>
        <taxon>Thermotogati</taxon>
        <taxon>Deinococcota</taxon>
        <taxon>Deinococci</taxon>
        <taxon>Deinococcales</taxon>
        <taxon>Deinococcaceae</taxon>
        <taxon>Deinococcus</taxon>
    </lineage>
</organism>
<dbReference type="Gene3D" id="3.40.50.1820">
    <property type="entry name" value="alpha/beta hydrolase"/>
    <property type="match status" value="1"/>
</dbReference>
<dbReference type="SUPFAM" id="SSF53474">
    <property type="entry name" value="alpha/beta-Hydrolases"/>
    <property type="match status" value="1"/>
</dbReference>
<gene>
    <name evidence="2" type="ORF">DEIPH_ctg005orf0052</name>
</gene>
<reference evidence="2 3" key="1">
    <citation type="submission" date="2014-03" db="EMBL/GenBank/DDBJ databases">
        <title>Draft genome sequence of Deinococcus phoenicis 1P10ME.</title>
        <authorList>
            <person name="Stepanov V.G."/>
            <person name="Vaishampayan P."/>
            <person name="Venkateswaran K."/>
            <person name="Fox G.E."/>
        </authorList>
    </citation>
    <scope>NUCLEOTIDE SEQUENCE [LARGE SCALE GENOMIC DNA]</scope>
    <source>
        <strain evidence="2 3">1P10ME</strain>
    </source>
</reference>
<dbReference type="InterPro" id="IPR000073">
    <property type="entry name" value="AB_hydrolase_1"/>
</dbReference>
<comment type="caution">
    <text evidence="2">The sequence shown here is derived from an EMBL/GenBank/DDBJ whole genome shotgun (WGS) entry which is preliminary data.</text>
</comment>
<name>A0A016QTV0_9DEIO</name>
<dbReference type="Proteomes" id="UP000020492">
    <property type="component" value="Unassembled WGS sequence"/>
</dbReference>